<dbReference type="Pfam" id="PF20516">
    <property type="entry name" value="PDDEXK_12"/>
    <property type="match status" value="1"/>
</dbReference>
<name>A0ABY0HG57_9PEZI</name>
<protein>
    <recommendedName>
        <fullName evidence="2">PD-(D/E)XK nuclease-like domain-containing protein</fullName>
    </recommendedName>
</protein>
<proteinExistence type="predicted"/>
<gene>
    <name evidence="3" type="ORF">DL762_001937</name>
</gene>
<feature type="region of interest" description="Disordered" evidence="1">
    <location>
        <begin position="109"/>
        <end position="141"/>
    </location>
</feature>
<sequence>MLNDSRFAADNRVVVLSQKKRDDTRQLFPSLGADEGRTLGLLALHDELNTIRDIIATTIRFINTSRSETTWNDYIHGPILRLAVSSTPYVGAENITQAAIAKAFIPAARGTRDPGRQDDRLRPAPSARKAPRRPYGRLRGRLRRATDLRTVDARGAVL</sequence>
<evidence type="ECO:0000313" key="4">
    <source>
        <dbReference type="Proteomes" id="UP000294003"/>
    </source>
</evidence>
<dbReference type="EMBL" id="QJNS01000035">
    <property type="protein sequence ID" value="RYO91857.1"/>
    <property type="molecule type" value="Genomic_DNA"/>
</dbReference>
<reference evidence="3 4" key="1">
    <citation type="submission" date="2018-06" db="EMBL/GenBank/DDBJ databases">
        <title>Complete Genomes of Monosporascus.</title>
        <authorList>
            <person name="Robinson A.J."/>
            <person name="Natvig D.O."/>
        </authorList>
    </citation>
    <scope>NUCLEOTIDE SEQUENCE [LARGE SCALE GENOMIC DNA]</scope>
    <source>
        <strain evidence="3 4">CBS 609.92</strain>
    </source>
</reference>
<dbReference type="InterPro" id="IPR046797">
    <property type="entry name" value="PDDEXK_12"/>
</dbReference>
<evidence type="ECO:0000259" key="2">
    <source>
        <dbReference type="Pfam" id="PF20516"/>
    </source>
</evidence>
<keyword evidence="4" id="KW-1185">Reference proteome</keyword>
<accession>A0ABY0HG57</accession>
<evidence type="ECO:0000313" key="3">
    <source>
        <dbReference type="EMBL" id="RYO91857.1"/>
    </source>
</evidence>
<dbReference type="Proteomes" id="UP000294003">
    <property type="component" value="Unassembled WGS sequence"/>
</dbReference>
<feature type="compositionally biased region" description="Basic residues" evidence="1">
    <location>
        <begin position="129"/>
        <end position="141"/>
    </location>
</feature>
<feature type="compositionally biased region" description="Basic and acidic residues" evidence="1">
    <location>
        <begin position="110"/>
        <end position="122"/>
    </location>
</feature>
<feature type="domain" description="PD-(D/E)XK nuclease-like" evidence="2">
    <location>
        <begin position="23"/>
        <end position="108"/>
    </location>
</feature>
<comment type="caution">
    <text evidence="3">The sequence shown here is derived from an EMBL/GenBank/DDBJ whole genome shotgun (WGS) entry which is preliminary data.</text>
</comment>
<evidence type="ECO:0000256" key="1">
    <source>
        <dbReference type="SAM" id="MobiDB-lite"/>
    </source>
</evidence>
<organism evidence="3 4">
    <name type="scientific">Monosporascus cannonballus</name>
    <dbReference type="NCBI Taxonomy" id="155416"/>
    <lineage>
        <taxon>Eukaryota</taxon>
        <taxon>Fungi</taxon>
        <taxon>Dikarya</taxon>
        <taxon>Ascomycota</taxon>
        <taxon>Pezizomycotina</taxon>
        <taxon>Sordariomycetes</taxon>
        <taxon>Xylariomycetidae</taxon>
        <taxon>Xylariales</taxon>
        <taxon>Xylariales incertae sedis</taxon>
        <taxon>Monosporascus</taxon>
    </lineage>
</organism>